<dbReference type="PANTHER" id="PTHR43199">
    <property type="entry name" value="GLUTATHIONE HYDROLASE"/>
    <property type="match status" value="1"/>
</dbReference>
<keyword evidence="9" id="KW-0317">Glutathione biosynthesis</keyword>
<evidence type="ECO:0000256" key="3">
    <source>
        <dbReference type="ARBA" id="ARBA00009381"/>
    </source>
</evidence>
<evidence type="ECO:0000256" key="6">
    <source>
        <dbReference type="ARBA" id="ARBA00023145"/>
    </source>
</evidence>
<dbReference type="InterPro" id="IPR051792">
    <property type="entry name" value="GGT_bact"/>
</dbReference>
<evidence type="ECO:0000313" key="12">
    <source>
        <dbReference type="Proteomes" id="UP001250932"/>
    </source>
</evidence>
<evidence type="ECO:0000256" key="4">
    <source>
        <dbReference type="ARBA" id="ARBA00022679"/>
    </source>
</evidence>
<evidence type="ECO:0000256" key="1">
    <source>
        <dbReference type="ARBA" id="ARBA00001049"/>
    </source>
</evidence>
<comment type="PTM">
    <text evidence="9">Cleaved by autocatalysis into a large and a small subunit.</text>
</comment>
<comment type="similarity">
    <text evidence="3 9">Belongs to the gamma-glutamyltransferase family.</text>
</comment>
<evidence type="ECO:0000256" key="9">
    <source>
        <dbReference type="RuleBase" id="RU368036"/>
    </source>
</evidence>
<comment type="pathway">
    <text evidence="9">Sulfur metabolism; glutathione metabolism.</text>
</comment>
<dbReference type="EMBL" id="JAQOUE010000001">
    <property type="protein sequence ID" value="MDT7040807.1"/>
    <property type="molecule type" value="Genomic_DNA"/>
</dbReference>
<dbReference type="PANTHER" id="PTHR43199:SF1">
    <property type="entry name" value="GLUTATHIONE HYDROLASE PROENZYME"/>
    <property type="match status" value="1"/>
</dbReference>
<feature type="region of interest" description="Disordered" evidence="10">
    <location>
        <begin position="612"/>
        <end position="637"/>
    </location>
</feature>
<dbReference type="GO" id="GO:0103068">
    <property type="term" value="F:leukotriene C4 gamma-glutamyl transferase activity"/>
    <property type="evidence" value="ECO:0007669"/>
    <property type="project" value="UniProtKB-EC"/>
</dbReference>
<dbReference type="RefSeq" id="WP_313831166.1">
    <property type="nucleotide sequence ID" value="NZ_JAQOUE010000001.1"/>
</dbReference>
<dbReference type="InterPro" id="IPR043138">
    <property type="entry name" value="GGT_lsub"/>
</dbReference>
<accession>A0ABU3K343</accession>
<dbReference type="Proteomes" id="UP001250932">
    <property type="component" value="Unassembled WGS sequence"/>
</dbReference>
<keyword evidence="4 9" id="KW-0808">Transferase</keyword>
<dbReference type="EC" id="3.4.19.13" evidence="9"/>
<evidence type="ECO:0000256" key="10">
    <source>
        <dbReference type="SAM" id="MobiDB-lite"/>
    </source>
</evidence>
<comment type="catalytic activity">
    <reaction evidence="8 9">
        <text>an N-terminal (5-L-glutamyl)-[peptide] + an alpha-amino acid = 5-L-glutamyl amino acid + an N-terminal L-alpha-aminoacyl-[peptide]</text>
        <dbReference type="Rhea" id="RHEA:23904"/>
        <dbReference type="Rhea" id="RHEA-COMP:9780"/>
        <dbReference type="Rhea" id="RHEA-COMP:9795"/>
        <dbReference type="ChEBI" id="CHEBI:77644"/>
        <dbReference type="ChEBI" id="CHEBI:78597"/>
        <dbReference type="ChEBI" id="CHEBI:78599"/>
        <dbReference type="ChEBI" id="CHEBI:78608"/>
        <dbReference type="EC" id="2.3.2.2"/>
    </reaction>
</comment>
<dbReference type="Gene3D" id="1.10.246.130">
    <property type="match status" value="1"/>
</dbReference>
<sequence>MTTTRFSFRVKKSRAPRLSVFYLLITISVLGSSSVEARVHDHSIGVPGVHGGVVSTSEEEATKVGATILRQGGNAIDAAAAVAFALNVVEPQNSGIGGGGFMMVYLAKTKETLVIDSRETAPALADPNMFLDIKGHPFSFAVASTSGISVGVPGMVRGIALALEKWGTMSLAQALAPAIQLASEGFRISHHLAEDIHMGLKNGRLAHEPGNAAFEEARKVFAPKGIPLKQNDMLVQSDLANTFRFIAQHGVDTFYTDEMAKAIVATQRHARTTSNPANQKKLQGRMTTQDLRNYRPVIRKPVEGMYRKYRIASAPPPSSGGLTLLYILKLLERFPLGDKTQGFGNESARTFHVLLEAMRLGFADRAVWMGDGDVVPVPIEGLLHPKYITSRSGRINPEKRQPTITAGNPLTFATSQGNHILKIQESPPPVHEGLHTTHFTIIDHVGNIVTYTNTIESLWGTGLMVPGYGFLLNNELTDFNLVPTLNTDQQDFNPGANDVAPGKRPRSSMAPTIVFQENTPITAYGSPGGPTIINSVVNVTINLIDHHMSIQEAIDAPRLSQTSANGSLILEGQFNPVFANQLQALGHNIDKKAQQKIGAVQAVVIDESSGTQYGAADQRRGGRAISLSQQPSSPPLF</sequence>
<dbReference type="InterPro" id="IPR043137">
    <property type="entry name" value="GGT_ssub_C"/>
</dbReference>
<dbReference type="Pfam" id="PF01019">
    <property type="entry name" value="G_glu_transpept"/>
    <property type="match status" value="1"/>
</dbReference>
<keyword evidence="5 9" id="KW-0378">Hydrolase</keyword>
<keyword evidence="6 9" id="KW-0865">Zymogen</keyword>
<evidence type="ECO:0000256" key="2">
    <source>
        <dbReference type="ARBA" id="ARBA00001089"/>
    </source>
</evidence>
<evidence type="ECO:0000313" key="11">
    <source>
        <dbReference type="EMBL" id="MDT7040807.1"/>
    </source>
</evidence>
<protein>
    <recommendedName>
        <fullName evidence="9">Glutathione hydrolase proenzyme</fullName>
        <ecNumber evidence="9">2.3.2.2</ecNumber>
        <ecNumber evidence="9">3.4.19.13</ecNumber>
    </recommendedName>
    <component>
        <recommendedName>
            <fullName evidence="9">Glutathione hydrolase large chain</fullName>
        </recommendedName>
    </component>
    <component>
        <recommendedName>
            <fullName evidence="9">Glutathione hydrolase small chain</fullName>
        </recommendedName>
    </component>
</protein>
<evidence type="ECO:0000256" key="7">
    <source>
        <dbReference type="ARBA" id="ARBA00023315"/>
    </source>
</evidence>
<evidence type="ECO:0000256" key="5">
    <source>
        <dbReference type="ARBA" id="ARBA00022801"/>
    </source>
</evidence>
<evidence type="ECO:0000256" key="8">
    <source>
        <dbReference type="ARBA" id="ARBA00047417"/>
    </source>
</evidence>
<keyword evidence="7 9" id="KW-0012">Acyltransferase</keyword>
<dbReference type="InterPro" id="IPR029055">
    <property type="entry name" value="Ntn_hydrolases_N"/>
</dbReference>
<comment type="subunit">
    <text evidence="9">This enzyme consists of two polypeptide chains, which are synthesized in precursor form from a single polypeptide.</text>
</comment>
<comment type="catalytic activity">
    <reaction evidence="1 9">
        <text>an S-substituted glutathione + H2O = an S-substituted L-cysteinylglycine + L-glutamate</text>
        <dbReference type="Rhea" id="RHEA:59468"/>
        <dbReference type="ChEBI" id="CHEBI:15377"/>
        <dbReference type="ChEBI" id="CHEBI:29985"/>
        <dbReference type="ChEBI" id="CHEBI:90779"/>
        <dbReference type="ChEBI" id="CHEBI:143103"/>
        <dbReference type="EC" id="3.4.19.13"/>
    </reaction>
</comment>
<dbReference type="NCBIfam" id="TIGR00066">
    <property type="entry name" value="g_glut_trans"/>
    <property type="match status" value="1"/>
</dbReference>
<keyword evidence="12" id="KW-1185">Reference proteome</keyword>
<dbReference type="PRINTS" id="PR01210">
    <property type="entry name" value="GGTRANSPTASE"/>
</dbReference>
<comment type="catalytic activity">
    <reaction evidence="2 9">
        <text>glutathione + H2O = L-cysteinylglycine + L-glutamate</text>
        <dbReference type="Rhea" id="RHEA:28807"/>
        <dbReference type="ChEBI" id="CHEBI:15377"/>
        <dbReference type="ChEBI" id="CHEBI:29985"/>
        <dbReference type="ChEBI" id="CHEBI:57925"/>
        <dbReference type="ChEBI" id="CHEBI:61694"/>
        <dbReference type="EC" id="3.4.19.13"/>
    </reaction>
</comment>
<dbReference type="EC" id="2.3.2.2" evidence="9"/>
<proteinExistence type="inferred from homology"/>
<name>A0ABU3K343_9BACT</name>
<dbReference type="Gene3D" id="3.60.20.40">
    <property type="match status" value="1"/>
</dbReference>
<comment type="caution">
    <text evidence="11">The sequence shown here is derived from an EMBL/GenBank/DDBJ whole genome shotgun (WGS) entry which is preliminary data.</text>
</comment>
<gene>
    <name evidence="11" type="primary">ggt</name>
    <name evidence="11" type="ORF">PPG34_00505</name>
</gene>
<dbReference type="InterPro" id="IPR000101">
    <property type="entry name" value="GGT_peptidase"/>
</dbReference>
<organism evidence="11 12">
    <name type="scientific">Candidatus Nitronereus thalassa</name>
    <dbReference type="NCBI Taxonomy" id="3020898"/>
    <lineage>
        <taxon>Bacteria</taxon>
        <taxon>Pseudomonadati</taxon>
        <taxon>Nitrospirota</taxon>
        <taxon>Nitrospiria</taxon>
        <taxon>Nitrospirales</taxon>
        <taxon>Nitrospiraceae</taxon>
        <taxon>Candidatus Nitronereus</taxon>
    </lineage>
</organism>
<feature type="region of interest" description="Disordered" evidence="10">
    <location>
        <begin position="487"/>
        <end position="506"/>
    </location>
</feature>
<dbReference type="SUPFAM" id="SSF56235">
    <property type="entry name" value="N-terminal nucleophile aminohydrolases (Ntn hydrolases)"/>
    <property type="match status" value="1"/>
</dbReference>
<reference evidence="11 12" key="1">
    <citation type="journal article" date="2023" name="ISME J.">
        <title>Cultivation and genomic characterization of novel and ubiquitous marine nitrite-oxidizing bacteria from the Nitrospirales.</title>
        <authorList>
            <person name="Mueller A.J."/>
            <person name="Daebeler A."/>
            <person name="Herbold C.W."/>
            <person name="Kirkegaard R.H."/>
            <person name="Daims H."/>
        </authorList>
    </citation>
    <scope>NUCLEOTIDE SEQUENCE [LARGE SCALE GENOMIC DNA]</scope>
    <source>
        <strain evidence="11 12">EB</strain>
    </source>
</reference>